<keyword evidence="2" id="KW-0812">Transmembrane</keyword>
<reference evidence="3" key="1">
    <citation type="submission" date="2020-11" db="EMBL/GenBank/DDBJ databases">
        <authorList>
            <person name="Tran Van P."/>
        </authorList>
    </citation>
    <scope>NUCLEOTIDE SEQUENCE</scope>
</reference>
<sequence>MDGENDIIERSQISNHIVYVFHSACAQRRQDTQPKGGGDFGHTRHRDPLRMAISRMRASNGFSLTSVVACPEVSLSRGTGLPMTEEIRVHILVEYTEAVFSLNYLSLSLCANVVPLSAVTLASDDIDSLVQVPLSAVTLASDDIDSPVQVLLSAVTLASYDIDSPVQVPLSSDSTVSVSGTGLSSAVIVSVIVAALIVTLIIVDLSCYCMNKSGLLMLVCEKTRGSRGKEEDIKLGSLYSWRFPLPYCSSKDGPGAGVDPKGPTDEKEPLRDEGRAAVLQPTLKRDTAVEYDIKRSLSRTSFVGKDSAV</sequence>
<feature type="compositionally biased region" description="Basic and acidic residues" evidence="1">
    <location>
        <begin position="262"/>
        <end position="275"/>
    </location>
</feature>
<dbReference type="EMBL" id="OC005521">
    <property type="protein sequence ID" value="CAD7265448.1"/>
    <property type="molecule type" value="Genomic_DNA"/>
</dbReference>
<organism evidence="3">
    <name type="scientific">Timema shepardi</name>
    <name type="common">Walking stick</name>
    <dbReference type="NCBI Taxonomy" id="629360"/>
    <lineage>
        <taxon>Eukaryota</taxon>
        <taxon>Metazoa</taxon>
        <taxon>Ecdysozoa</taxon>
        <taxon>Arthropoda</taxon>
        <taxon>Hexapoda</taxon>
        <taxon>Insecta</taxon>
        <taxon>Pterygota</taxon>
        <taxon>Neoptera</taxon>
        <taxon>Polyneoptera</taxon>
        <taxon>Phasmatodea</taxon>
        <taxon>Timematodea</taxon>
        <taxon>Timematoidea</taxon>
        <taxon>Timematidae</taxon>
        <taxon>Timema</taxon>
    </lineage>
</organism>
<accession>A0A7R9G399</accession>
<protein>
    <submittedName>
        <fullName evidence="3">Uncharacterized protein</fullName>
    </submittedName>
</protein>
<keyword evidence="2" id="KW-1133">Transmembrane helix</keyword>
<evidence type="ECO:0000256" key="2">
    <source>
        <dbReference type="SAM" id="Phobius"/>
    </source>
</evidence>
<proteinExistence type="predicted"/>
<dbReference type="AlphaFoldDB" id="A0A7R9G399"/>
<gene>
    <name evidence="3" type="ORF">TSIB3V08_LOCUS9487</name>
</gene>
<keyword evidence="2" id="KW-0472">Membrane</keyword>
<evidence type="ECO:0000256" key="1">
    <source>
        <dbReference type="SAM" id="MobiDB-lite"/>
    </source>
</evidence>
<name>A0A7R9G399_TIMSH</name>
<feature type="region of interest" description="Disordered" evidence="1">
    <location>
        <begin position="252"/>
        <end position="276"/>
    </location>
</feature>
<feature type="transmembrane region" description="Helical" evidence="2">
    <location>
        <begin position="182"/>
        <end position="203"/>
    </location>
</feature>
<evidence type="ECO:0000313" key="3">
    <source>
        <dbReference type="EMBL" id="CAD7265448.1"/>
    </source>
</evidence>